<accession>A0A2P9ABB3</accession>
<proteinExistence type="predicted"/>
<organism evidence="1 2">
    <name type="scientific">Mesorhizobium delmotii</name>
    <dbReference type="NCBI Taxonomy" id="1631247"/>
    <lineage>
        <taxon>Bacteria</taxon>
        <taxon>Pseudomonadati</taxon>
        <taxon>Pseudomonadota</taxon>
        <taxon>Alphaproteobacteria</taxon>
        <taxon>Hyphomicrobiales</taxon>
        <taxon>Phyllobacteriaceae</taxon>
        <taxon>Mesorhizobium</taxon>
    </lineage>
</organism>
<reference evidence="2" key="1">
    <citation type="submission" date="2016-12" db="EMBL/GenBank/DDBJ databases">
        <authorList>
            <person name="Brunel B."/>
        </authorList>
    </citation>
    <scope>NUCLEOTIDE SEQUENCE [LARGE SCALE GENOMIC DNA]</scope>
</reference>
<name>A0A2P9ABB3_9HYPH</name>
<dbReference type="Proteomes" id="UP000245698">
    <property type="component" value="Unassembled WGS sequence"/>
</dbReference>
<evidence type="ECO:0000313" key="2">
    <source>
        <dbReference type="Proteomes" id="UP000245698"/>
    </source>
</evidence>
<dbReference type="EMBL" id="FUIG01000013">
    <property type="protein sequence ID" value="SJM28391.1"/>
    <property type="molecule type" value="Genomic_DNA"/>
</dbReference>
<dbReference type="RefSeq" id="WP_208867590.1">
    <property type="nucleotide sequence ID" value="NZ_FUIG01000013.1"/>
</dbReference>
<evidence type="ECO:0000313" key="1">
    <source>
        <dbReference type="EMBL" id="SJM28391.1"/>
    </source>
</evidence>
<gene>
    <name evidence="1" type="ORF">BQ8482_110321</name>
</gene>
<protein>
    <submittedName>
        <fullName evidence="1">Esterase/lipase/thioesterase</fullName>
    </submittedName>
</protein>
<dbReference type="AlphaFoldDB" id="A0A2P9ABB3"/>
<keyword evidence="2" id="KW-1185">Reference proteome</keyword>
<sequence>MAEWWVSDARISETPRAYPAAFENPLLDLYGLEFAHRIAIARRRAPRFVRLPGTTTFR</sequence>